<dbReference type="GO" id="GO:0030007">
    <property type="term" value="P:intracellular potassium ion homeostasis"/>
    <property type="evidence" value="ECO:0007669"/>
    <property type="project" value="TreeGrafter"/>
</dbReference>
<dbReference type="GO" id="GO:0098797">
    <property type="term" value="C:plasma membrane protein complex"/>
    <property type="evidence" value="ECO:0007669"/>
    <property type="project" value="UniProtKB-ARBA"/>
</dbReference>
<dbReference type="FunFam" id="2.70.150.10:FF:000003">
    <property type="entry name" value="Sodium/potassium-transporting ATPase subunit alpha"/>
    <property type="match status" value="1"/>
</dbReference>
<dbReference type="GO" id="GO:0046872">
    <property type="term" value="F:metal ion binding"/>
    <property type="evidence" value="ECO:0007669"/>
    <property type="project" value="UniProtKB-KW"/>
</dbReference>
<dbReference type="InterPro" id="IPR006068">
    <property type="entry name" value="ATPase_P-typ_cation-transptr_C"/>
</dbReference>
<dbReference type="InterPro" id="IPR050510">
    <property type="entry name" value="Cation_transp_ATPase_P-type"/>
</dbReference>
<keyword evidence="15" id="KW-0479">Metal-binding</keyword>
<dbReference type="Proteomes" id="UP000276133">
    <property type="component" value="Unassembled WGS sequence"/>
</dbReference>
<evidence type="ECO:0000256" key="5">
    <source>
        <dbReference type="ARBA" id="ARBA00022538"/>
    </source>
</evidence>
<dbReference type="FunFam" id="3.40.50.1000:FF:000083">
    <property type="entry name" value="Sodium/potassium-transporting ATPase subunit alpha"/>
    <property type="match status" value="1"/>
</dbReference>
<feature type="domain" description="Cation-transporting P-type ATPase N-terminal" evidence="17">
    <location>
        <begin position="63"/>
        <end position="137"/>
    </location>
</feature>
<protein>
    <recommendedName>
        <fullName evidence="15">Sodium/potassium-transporting ATPase subunit alpha</fullName>
    </recommendedName>
</protein>
<feature type="transmembrane region" description="Helical" evidence="15">
    <location>
        <begin position="993"/>
        <end position="1012"/>
    </location>
</feature>
<keyword evidence="13 15" id="KW-0406">Ion transport</keyword>
<dbReference type="NCBIfam" id="TIGR01106">
    <property type="entry name" value="ATPase-IIC_X-K"/>
    <property type="match status" value="1"/>
</dbReference>
<keyword evidence="19" id="KW-1185">Reference proteome</keyword>
<dbReference type="InterPro" id="IPR023298">
    <property type="entry name" value="ATPase_P-typ_TM_dom_sf"/>
</dbReference>
<keyword evidence="6" id="KW-0597">Phosphoprotein</keyword>
<evidence type="ECO:0000313" key="19">
    <source>
        <dbReference type="Proteomes" id="UP000276133"/>
    </source>
</evidence>
<dbReference type="Pfam" id="PF00122">
    <property type="entry name" value="E1-E2_ATPase"/>
    <property type="match status" value="1"/>
</dbReference>
<name>A0A3M7QI69_BRAPC</name>
<feature type="transmembrane region" description="Helical" evidence="15">
    <location>
        <begin position="342"/>
        <end position="367"/>
    </location>
</feature>
<feature type="transmembrane region" description="Helical" evidence="15">
    <location>
        <begin position="1024"/>
        <end position="1043"/>
    </location>
</feature>
<gene>
    <name evidence="18" type="ORF">BpHYR1_002692</name>
</gene>
<dbReference type="Pfam" id="PF00689">
    <property type="entry name" value="Cation_ATPase_C"/>
    <property type="match status" value="1"/>
</dbReference>
<feature type="transmembrane region" description="Helical" evidence="15">
    <location>
        <begin position="958"/>
        <end position="977"/>
    </location>
</feature>
<dbReference type="InterPro" id="IPR001757">
    <property type="entry name" value="P_typ_ATPase"/>
</dbReference>
<dbReference type="Gene3D" id="2.70.150.10">
    <property type="entry name" value="Calcium-transporting ATPase, cytoplasmic transduction domain A"/>
    <property type="match status" value="1"/>
</dbReference>
<comment type="caution">
    <text evidence="18">The sequence shown here is derived from an EMBL/GenBank/DDBJ whole genome shotgun (WGS) entry which is preliminary data.</text>
</comment>
<evidence type="ECO:0000256" key="4">
    <source>
        <dbReference type="ARBA" id="ARBA00022475"/>
    </source>
</evidence>
<keyword evidence="10 15" id="KW-0630">Potassium</keyword>
<keyword evidence="12 15" id="KW-1133">Transmembrane helix</keyword>
<dbReference type="PANTHER" id="PTHR43294">
    <property type="entry name" value="SODIUM/POTASSIUM-TRANSPORTING ATPASE SUBUNIT ALPHA"/>
    <property type="match status" value="1"/>
</dbReference>
<feature type="transmembrane region" description="Helical" evidence="15">
    <location>
        <begin position="312"/>
        <end position="336"/>
    </location>
</feature>
<keyword evidence="5 15" id="KW-0633">Potassium transport</keyword>
<dbReference type="EMBL" id="REGN01006122">
    <property type="protein sequence ID" value="RNA10731.1"/>
    <property type="molecule type" value="Genomic_DNA"/>
</dbReference>
<dbReference type="SUPFAM" id="SSF81653">
    <property type="entry name" value="Calcium ATPase, transduction domain A"/>
    <property type="match status" value="1"/>
</dbReference>
<dbReference type="PRINTS" id="PR00119">
    <property type="entry name" value="CATATPASE"/>
</dbReference>
<dbReference type="SFLD" id="SFLDG00002">
    <property type="entry name" value="C1.7:_P-type_atpase_like"/>
    <property type="match status" value="1"/>
</dbReference>
<dbReference type="InterPro" id="IPR004014">
    <property type="entry name" value="ATPase_P-typ_cation-transptr_N"/>
</dbReference>
<dbReference type="SFLD" id="SFLDF00027">
    <property type="entry name" value="p-type_atpase"/>
    <property type="match status" value="1"/>
</dbReference>
<dbReference type="STRING" id="10195.A0A3M7QI69"/>
<proteinExistence type="inferred from homology"/>
<dbReference type="AlphaFoldDB" id="A0A3M7QI69"/>
<dbReference type="OrthoDB" id="158672at2759"/>
<dbReference type="InterPro" id="IPR059000">
    <property type="entry name" value="ATPase_P-type_domA"/>
</dbReference>
<keyword evidence="4" id="KW-1003">Cell membrane</keyword>
<dbReference type="GO" id="GO:1902600">
    <property type="term" value="P:proton transmembrane transport"/>
    <property type="evidence" value="ECO:0007669"/>
    <property type="project" value="TreeGrafter"/>
</dbReference>
<dbReference type="PANTHER" id="PTHR43294:SF21">
    <property type="entry name" value="CATION TRANSPORTING ATPASE"/>
    <property type="match status" value="1"/>
</dbReference>
<keyword evidence="18" id="KW-0378">Hydrolase</keyword>
<feature type="transmembrane region" description="Helical" evidence="15">
    <location>
        <begin position="120"/>
        <end position="138"/>
    </location>
</feature>
<dbReference type="InterPro" id="IPR044492">
    <property type="entry name" value="P_typ_ATPase_HD_dom"/>
</dbReference>
<dbReference type="SMART" id="SM00831">
    <property type="entry name" value="Cation_ATPase_N"/>
    <property type="match status" value="1"/>
</dbReference>
<dbReference type="InterPro" id="IPR005775">
    <property type="entry name" value="P-type_ATPase_IIC"/>
</dbReference>
<evidence type="ECO:0000256" key="11">
    <source>
        <dbReference type="ARBA" id="ARBA00022967"/>
    </source>
</evidence>
<feature type="region of interest" description="Disordered" evidence="16">
    <location>
        <begin position="1"/>
        <end position="22"/>
    </location>
</feature>
<comment type="similarity">
    <text evidence="2 15">Belongs to the cation transport ATPase (P-type) (TC 3.A.3) family. Type IIC subfamily.</text>
</comment>
<dbReference type="GO" id="GO:0016887">
    <property type="term" value="F:ATP hydrolysis activity"/>
    <property type="evidence" value="ECO:0007669"/>
    <property type="project" value="InterPro"/>
</dbReference>
<feature type="transmembrane region" description="Helical" evidence="15">
    <location>
        <begin position="150"/>
        <end position="170"/>
    </location>
</feature>
<dbReference type="PROSITE" id="PS00154">
    <property type="entry name" value="ATPASE_E1_E2"/>
    <property type="match status" value="1"/>
</dbReference>
<keyword evidence="11" id="KW-1278">Translocase</keyword>
<dbReference type="FunFam" id="1.20.1110.10:FF:000038">
    <property type="entry name" value="Sodium/potassium-transporting ATPase subunit alpha"/>
    <property type="match status" value="1"/>
</dbReference>
<dbReference type="SUPFAM" id="SSF81660">
    <property type="entry name" value="Metal cation-transporting ATPase, ATP-binding domain N"/>
    <property type="match status" value="1"/>
</dbReference>
<feature type="transmembrane region" description="Helical" evidence="15">
    <location>
        <begin position="890"/>
        <end position="912"/>
    </location>
</feature>
<dbReference type="GO" id="GO:0005391">
    <property type="term" value="F:P-type sodium:potassium-exchanging transporter activity"/>
    <property type="evidence" value="ECO:0007669"/>
    <property type="project" value="UniProtKB-ARBA"/>
</dbReference>
<evidence type="ECO:0000256" key="1">
    <source>
        <dbReference type="ARBA" id="ARBA00004651"/>
    </source>
</evidence>
<dbReference type="SUPFAM" id="SSF56784">
    <property type="entry name" value="HAD-like"/>
    <property type="match status" value="1"/>
</dbReference>
<evidence type="ECO:0000256" key="7">
    <source>
        <dbReference type="ARBA" id="ARBA00022692"/>
    </source>
</evidence>
<evidence type="ECO:0000256" key="14">
    <source>
        <dbReference type="ARBA" id="ARBA00023136"/>
    </source>
</evidence>
<dbReference type="GO" id="GO:0006883">
    <property type="term" value="P:intracellular sodium ion homeostasis"/>
    <property type="evidence" value="ECO:0007669"/>
    <property type="project" value="TreeGrafter"/>
</dbReference>
<dbReference type="GO" id="GO:0090533">
    <property type="term" value="C:cation-transporting ATPase complex"/>
    <property type="evidence" value="ECO:0007669"/>
    <property type="project" value="UniProtKB-ARBA"/>
</dbReference>
<dbReference type="InterPro" id="IPR018303">
    <property type="entry name" value="ATPase_P-typ_P_site"/>
</dbReference>
<dbReference type="GO" id="GO:0043226">
    <property type="term" value="C:organelle"/>
    <property type="evidence" value="ECO:0007669"/>
    <property type="project" value="UniProtKB-ARBA"/>
</dbReference>
<evidence type="ECO:0000256" key="15">
    <source>
        <dbReference type="RuleBase" id="RU362084"/>
    </source>
</evidence>
<dbReference type="NCBIfam" id="TIGR01494">
    <property type="entry name" value="ATPase_P-type"/>
    <property type="match status" value="2"/>
</dbReference>
<evidence type="ECO:0000313" key="18">
    <source>
        <dbReference type="EMBL" id="RNA10731.1"/>
    </source>
</evidence>
<organism evidence="18 19">
    <name type="scientific">Brachionus plicatilis</name>
    <name type="common">Marine rotifer</name>
    <name type="synonym">Brachionus muelleri</name>
    <dbReference type="NCBI Taxonomy" id="10195"/>
    <lineage>
        <taxon>Eukaryota</taxon>
        <taxon>Metazoa</taxon>
        <taxon>Spiralia</taxon>
        <taxon>Gnathifera</taxon>
        <taxon>Rotifera</taxon>
        <taxon>Eurotatoria</taxon>
        <taxon>Monogononta</taxon>
        <taxon>Pseudotrocha</taxon>
        <taxon>Ploima</taxon>
        <taxon>Brachionidae</taxon>
        <taxon>Brachionus</taxon>
    </lineage>
</organism>
<dbReference type="InterPro" id="IPR023214">
    <property type="entry name" value="HAD_sf"/>
</dbReference>
<reference evidence="18 19" key="1">
    <citation type="journal article" date="2018" name="Sci. Rep.">
        <title>Genomic signatures of local adaptation to the degree of environmental predictability in rotifers.</title>
        <authorList>
            <person name="Franch-Gras L."/>
            <person name="Hahn C."/>
            <person name="Garcia-Roger E.M."/>
            <person name="Carmona M.J."/>
            <person name="Serra M."/>
            <person name="Gomez A."/>
        </authorList>
    </citation>
    <scope>NUCLEOTIDE SEQUENCE [LARGE SCALE GENOMIC DNA]</scope>
    <source>
        <strain evidence="18">HYR1</strain>
    </source>
</reference>
<keyword evidence="7 15" id="KW-0812">Transmembrane</keyword>
<sequence length="1064" mass="119088">MEPEKSNSEKRKSTSFDLSKSSVSISKKIDFQKQASVVSDIRKIKRNLSKEEINDLKKEIDIDEHKISLESLCARYDTDAETGLSESKALELLQKNGPNALTPPKEASEIIKFLKQMTSGFALLLWAGSIFSFIAFVIQWSQDKDTPYDSIWLGVALAVVVILTGCFQYYQESKSGKIMDSFKKMIPQSALVKRDGQEKTISAEELVVGDCVYVKIGDRLPADIRIVKSESFKVDNSSLTGEAEPQVRSPEFSHENPLETKNLAFFGTFAVEGSCQGIVIRTGDNTAMGRIATLASGLDQNETHLAGEINHFVHIVTVVAIGFGVTFLIIMLALGYPIINAIVFLIGVVVSNVPEGLIACVTISLALTAKRMAKKNCLVKHLEAVESLGSVGIICSDKTGTLTMNRMTVAHMWLGNKIVEVHPDDVQNSHVLFNKAYLEDFDTPYIRRFSVQPFDFVDSKDWRKLVRCAILCNKAAFKEDAENMAKDVWKRECNGDASETALLQYTEAVHGNVFNYRNENKKIVEIPFNSTNKFQLSIHETSDKKNLLLVMKGAPEKILEKCDKILVDGETLEMNDHWKKEFNSAYEYLGGLGERVLGFCDLRLDENFTSDFEFDTENFNFPTTGLRFLGFYSLIDPPKPSVPEAISRCRSAGIQVFMVTGDHPITAKAIAQSVGIITYETKEDIAKRLKIPIERVNKKDVKACVVHGSQLTDMTSDDLDKLIREHKEIVFARTSPQQKLIIVEACQRTKMLVGVTGDGVNDSPAMKKADIGISMGITGSDVSKQVADMILLDDNFASIVTGIEEGRLIFDNISKIVSYTFAKNMSQLTPFIVYVLCDVPLALGTISILCVDLGTDIIPSLSLAYEKPEKGIMTRKPRDPKKDKMTNARMVSFCYGQIGLCEASAGFFGFFVCLAECGFWPSRAIGVRSYWDSKDIPDFRDSYGQEWTHEQRKRLERSAQTCFFVGIVVSQIANVLISKTKRESIFKHGIRNMYMNFAILATIGIACFLAYVPKLNQALGFYPIYFLWWLPGIPFAIFLFFHVEIKKIVCKILPGSWYDHELNW</sequence>
<evidence type="ECO:0000256" key="13">
    <source>
        <dbReference type="ARBA" id="ARBA00023065"/>
    </source>
</evidence>
<dbReference type="Gene3D" id="1.20.1110.10">
    <property type="entry name" value="Calcium-transporting ATPase, transmembrane domain"/>
    <property type="match status" value="1"/>
</dbReference>
<evidence type="ECO:0000256" key="6">
    <source>
        <dbReference type="ARBA" id="ARBA00022553"/>
    </source>
</evidence>
<evidence type="ECO:0000256" key="2">
    <source>
        <dbReference type="ARBA" id="ARBA00006934"/>
    </source>
</evidence>
<evidence type="ECO:0000256" key="3">
    <source>
        <dbReference type="ARBA" id="ARBA00022448"/>
    </source>
</evidence>
<dbReference type="Gene3D" id="3.40.1110.10">
    <property type="entry name" value="Calcium-transporting ATPase, cytoplasmic domain N"/>
    <property type="match status" value="1"/>
</dbReference>
<evidence type="ECO:0000256" key="8">
    <source>
        <dbReference type="ARBA" id="ARBA00022741"/>
    </source>
</evidence>
<dbReference type="Pfam" id="PF13246">
    <property type="entry name" value="Cation_ATPase"/>
    <property type="match status" value="1"/>
</dbReference>
<comment type="subcellular location">
    <subcellularLocation>
        <location evidence="1 15">Cell membrane</location>
        <topology evidence="1 15">Multi-pass membrane protein</topology>
    </subcellularLocation>
</comment>
<keyword evidence="8 15" id="KW-0547">Nucleotide-binding</keyword>
<dbReference type="GO" id="GO:0005524">
    <property type="term" value="F:ATP binding"/>
    <property type="evidence" value="ECO:0007669"/>
    <property type="project" value="UniProtKB-KW"/>
</dbReference>
<dbReference type="GO" id="GO:0036376">
    <property type="term" value="P:sodium ion export across plasma membrane"/>
    <property type="evidence" value="ECO:0007669"/>
    <property type="project" value="TreeGrafter"/>
</dbReference>
<keyword evidence="3 15" id="KW-0813">Transport</keyword>
<accession>A0A3M7QI69</accession>
<keyword evidence="14 15" id="KW-0472">Membrane</keyword>
<dbReference type="InterPro" id="IPR036412">
    <property type="entry name" value="HAD-like_sf"/>
</dbReference>
<evidence type="ECO:0000256" key="16">
    <source>
        <dbReference type="SAM" id="MobiDB-lite"/>
    </source>
</evidence>
<dbReference type="GO" id="GO:1990573">
    <property type="term" value="P:potassium ion import across plasma membrane"/>
    <property type="evidence" value="ECO:0007669"/>
    <property type="project" value="TreeGrafter"/>
</dbReference>
<evidence type="ECO:0000259" key="17">
    <source>
        <dbReference type="SMART" id="SM00831"/>
    </source>
</evidence>
<keyword evidence="9 15" id="KW-0067">ATP-binding</keyword>
<evidence type="ECO:0000256" key="12">
    <source>
        <dbReference type="ARBA" id="ARBA00022989"/>
    </source>
</evidence>
<dbReference type="SFLD" id="SFLDS00003">
    <property type="entry name" value="Haloacid_Dehalogenase"/>
    <property type="match status" value="1"/>
</dbReference>
<dbReference type="Pfam" id="PF00690">
    <property type="entry name" value="Cation_ATPase_N"/>
    <property type="match status" value="1"/>
</dbReference>
<evidence type="ECO:0000256" key="9">
    <source>
        <dbReference type="ARBA" id="ARBA00022840"/>
    </source>
</evidence>
<dbReference type="InterPro" id="IPR023299">
    <property type="entry name" value="ATPase_P-typ_cyto_dom_N"/>
</dbReference>
<dbReference type="InterPro" id="IPR008250">
    <property type="entry name" value="ATPase_P-typ_transduc_dom_A_sf"/>
</dbReference>
<dbReference type="PRINTS" id="PR00121">
    <property type="entry name" value="NAKATPASE"/>
</dbReference>
<dbReference type="FunFam" id="3.40.1110.10:FF:000001">
    <property type="entry name" value="Sodium/potassium-transporting ATPase subunit alpha"/>
    <property type="match status" value="1"/>
</dbReference>
<dbReference type="SUPFAM" id="SSF81665">
    <property type="entry name" value="Calcium ATPase, transmembrane domain M"/>
    <property type="match status" value="1"/>
</dbReference>
<feature type="compositionally biased region" description="Basic and acidic residues" evidence="16">
    <location>
        <begin position="1"/>
        <end position="14"/>
    </location>
</feature>
<evidence type="ECO:0000256" key="10">
    <source>
        <dbReference type="ARBA" id="ARBA00022958"/>
    </source>
</evidence>
<dbReference type="Gene3D" id="3.40.50.1000">
    <property type="entry name" value="HAD superfamily/HAD-like"/>
    <property type="match status" value="1"/>
</dbReference>